<feature type="transmembrane region" description="Helical" evidence="5">
    <location>
        <begin position="69"/>
        <end position="88"/>
    </location>
</feature>
<dbReference type="InterPro" id="IPR007568">
    <property type="entry name" value="RTA1"/>
</dbReference>
<dbReference type="GO" id="GO:0000324">
    <property type="term" value="C:fungal-type vacuole"/>
    <property type="evidence" value="ECO:0007669"/>
    <property type="project" value="TreeGrafter"/>
</dbReference>
<accession>A0A3D8S8B2</accession>
<evidence type="ECO:0000256" key="1">
    <source>
        <dbReference type="ARBA" id="ARBA00004141"/>
    </source>
</evidence>
<comment type="subcellular location">
    <subcellularLocation>
        <location evidence="1">Membrane</location>
        <topology evidence="1">Multi-pass membrane protein</topology>
    </subcellularLocation>
</comment>
<dbReference type="STRING" id="1849047.A0A3D8S8B2"/>
<evidence type="ECO:0008006" key="8">
    <source>
        <dbReference type="Google" id="ProtNLM"/>
    </source>
</evidence>
<evidence type="ECO:0000256" key="4">
    <source>
        <dbReference type="ARBA" id="ARBA00023136"/>
    </source>
</evidence>
<dbReference type="AlphaFoldDB" id="A0A3D8S8B2"/>
<keyword evidence="4 5" id="KW-0472">Membrane</keyword>
<evidence type="ECO:0000313" key="6">
    <source>
        <dbReference type="EMBL" id="RDW82577.1"/>
    </source>
</evidence>
<protein>
    <recommendedName>
        <fullName evidence="8">Sphingoid long-chain base transporter RSB1</fullName>
    </recommendedName>
</protein>
<dbReference type="PANTHER" id="PTHR31465:SF9">
    <property type="entry name" value="SPHINGOID LONG-CHAIN BASE TRANSPORTER RSB1"/>
    <property type="match status" value="1"/>
</dbReference>
<keyword evidence="7" id="KW-1185">Reference proteome</keyword>
<dbReference type="OrthoDB" id="4521223at2759"/>
<feature type="transmembrane region" description="Helical" evidence="5">
    <location>
        <begin position="264"/>
        <end position="285"/>
    </location>
</feature>
<dbReference type="EMBL" id="PDLM01000003">
    <property type="protein sequence ID" value="RDW82577.1"/>
    <property type="molecule type" value="Genomic_DNA"/>
</dbReference>
<feature type="transmembrane region" description="Helical" evidence="5">
    <location>
        <begin position="177"/>
        <end position="201"/>
    </location>
</feature>
<dbReference type="Proteomes" id="UP000256645">
    <property type="component" value="Unassembled WGS sequence"/>
</dbReference>
<feature type="transmembrane region" description="Helical" evidence="5">
    <location>
        <begin position="42"/>
        <end position="62"/>
    </location>
</feature>
<sequence length="326" mass="36618">MSDLQYFLNGSLIDPISCPQTDCCTLAICPLEYALIHHLPNVAGTVIFLTLFTILLIAQIGLCIKYRTVYFSTAMVCGLILEVLGYVGRVMERNNPFDFSAFLLNYSSYHRPRFHVCSHLYLSRTNCCHLWWWNISIGAFNIYVYLRRFRLPQSAGGAVTSIAPADNQSLAQAGIHIMIAGLSLQVVSLVIFIVLCADFGFKKLKNRQDWEAAHQDIWSSKRWKLFLGALVIAIITILVRSAFRVAELSQGFSSKSANNEVTQLVLEGTMVFIASIALTALHPGYTFKCQCRELSFGWRKNRDVETTSRAKVIKSESDVQKPAAEK</sequence>
<evidence type="ECO:0000256" key="5">
    <source>
        <dbReference type="SAM" id="Phobius"/>
    </source>
</evidence>
<organism evidence="6 7">
    <name type="scientific">Coleophoma cylindrospora</name>
    <dbReference type="NCBI Taxonomy" id="1849047"/>
    <lineage>
        <taxon>Eukaryota</taxon>
        <taxon>Fungi</taxon>
        <taxon>Dikarya</taxon>
        <taxon>Ascomycota</taxon>
        <taxon>Pezizomycotina</taxon>
        <taxon>Leotiomycetes</taxon>
        <taxon>Helotiales</taxon>
        <taxon>Dermateaceae</taxon>
        <taxon>Coleophoma</taxon>
    </lineage>
</organism>
<name>A0A3D8S8B2_9HELO</name>
<keyword evidence="2 5" id="KW-0812">Transmembrane</keyword>
<dbReference type="PANTHER" id="PTHR31465">
    <property type="entry name" value="PROTEIN RTA1-RELATED"/>
    <property type="match status" value="1"/>
</dbReference>
<reference evidence="6 7" key="1">
    <citation type="journal article" date="2018" name="IMA Fungus">
        <title>IMA Genome-F 9: Draft genome sequence of Annulohypoxylon stygium, Aspergillus mulundensis, Berkeleyomyces basicola (syn. Thielaviopsis basicola), Ceratocystis smalleyi, two Cercospora beticola strains, Coleophoma cylindrospora, Fusarium fracticaudum, Phialophora cf. hyalina, and Morchella septimelata.</title>
        <authorList>
            <person name="Wingfield B.D."/>
            <person name="Bills G.F."/>
            <person name="Dong Y."/>
            <person name="Huang W."/>
            <person name="Nel W.J."/>
            <person name="Swalarsk-Parry B.S."/>
            <person name="Vaghefi N."/>
            <person name="Wilken P.M."/>
            <person name="An Z."/>
            <person name="de Beer Z.W."/>
            <person name="De Vos L."/>
            <person name="Chen L."/>
            <person name="Duong T.A."/>
            <person name="Gao Y."/>
            <person name="Hammerbacher A."/>
            <person name="Kikkert J.R."/>
            <person name="Li Y."/>
            <person name="Li H."/>
            <person name="Li K."/>
            <person name="Li Q."/>
            <person name="Liu X."/>
            <person name="Ma X."/>
            <person name="Naidoo K."/>
            <person name="Pethybridge S.J."/>
            <person name="Sun J."/>
            <person name="Steenkamp E.T."/>
            <person name="van der Nest M.A."/>
            <person name="van Wyk S."/>
            <person name="Wingfield M.J."/>
            <person name="Xiong C."/>
            <person name="Yue Q."/>
            <person name="Zhang X."/>
        </authorList>
    </citation>
    <scope>NUCLEOTIDE SEQUENCE [LARGE SCALE GENOMIC DNA]</scope>
    <source>
        <strain evidence="6 7">BP6252</strain>
    </source>
</reference>
<evidence type="ECO:0000256" key="2">
    <source>
        <dbReference type="ARBA" id="ARBA00022692"/>
    </source>
</evidence>
<comment type="caution">
    <text evidence="6">The sequence shown here is derived from an EMBL/GenBank/DDBJ whole genome shotgun (WGS) entry which is preliminary data.</text>
</comment>
<dbReference type="GO" id="GO:0005886">
    <property type="term" value="C:plasma membrane"/>
    <property type="evidence" value="ECO:0007669"/>
    <property type="project" value="TreeGrafter"/>
</dbReference>
<feature type="transmembrane region" description="Helical" evidence="5">
    <location>
        <begin position="225"/>
        <end position="243"/>
    </location>
</feature>
<keyword evidence="3 5" id="KW-1133">Transmembrane helix</keyword>
<proteinExistence type="predicted"/>
<dbReference type="Pfam" id="PF04479">
    <property type="entry name" value="RTA1"/>
    <property type="match status" value="1"/>
</dbReference>
<evidence type="ECO:0000256" key="3">
    <source>
        <dbReference type="ARBA" id="ARBA00022989"/>
    </source>
</evidence>
<gene>
    <name evidence="6" type="ORF">BP6252_03689</name>
</gene>
<evidence type="ECO:0000313" key="7">
    <source>
        <dbReference type="Proteomes" id="UP000256645"/>
    </source>
</evidence>